<dbReference type="Gene3D" id="2.70.98.10">
    <property type="match status" value="1"/>
</dbReference>
<keyword evidence="6" id="KW-0574">Periplasm</keyword>
<dbReference type="PIRSF" id="PIRSF006281">
    <property type="entry name" value="MdoG"/>
    <property type="match status" value="1"/>
</dbReference>
<dbReference type="SUPFAM" id="SSF74650">
    <property type="entry name" value="Galactose mutarotase-like"/>
    <property type="match status" value="1"/>
</dbReference>
<dbReference type="OrthoDB" id="335750at2"/>
<dbReference type="Proteomes" id="UP000009102">
    <property type="component" value="Chromosome"/>
</dbReference>
<dbReference type="RefSeq" id="WP_012823469.1">
    <property type="nucleotide sequence ID" value="NC_013422.1"/>
</dbReference>
<evidence type="ECO:0000259" key="8">
    <source>
        <dbReference type="Pfam" id="PF04349"/>
    </source>
</evidence>
<dbReference type="KEGG" id="hna:Hneap_0579"/>
<evidence type="ECO:0000256" key="5">
    <source>
        <dbReference type="ARBA" id="ARBA00022729"/>
    </source>
</evidence>
<dbReference type="InterPro" id="IPR014438">
    <property type="entry name" value="Glucan_biosyn_MdoG/MdoD"/>
</dbReference>
<feature type="compositionally biased region" description="Polar residues" evidence="7">
    <location>
        <begin position="10"/>
        <end position="22"/>
    </location>
</feature>
<evidence type="ECO:0000256" key="6">
    <source>
        <dbReference type="ARBA" id="ARBA00022764"/>
    </source>
</evidence>
<dbReference type="Pfam" id="PF04349">
    <property type="entry name" value="MdoG"/>
    <property type="match status" value="1"/>
</dbReference>
<dbReference type="InterPro" id="IPR014756">
    <property type="entry name" value="Ig_E-set"/>
</dbReference>
<comment type="pathway">
    <text evidence="2">Glycan metabolism; osmoregulated periplasmic glucan (OPG) biosynthesis.</text>
</comment>
<evidence type="ECO:0000256" key="7">
    <source>
        <dbReference type="SAM" id="MobiDB-lite"/>
    </source>
</evidence>
<dbReference type="InterPro" id="IPR014718">
    <property type="entry name" value="GH-type_carb-bd"/>
</dbReference>
<feature type="region of interest" description="Disordered" evidence="7">
    <location>
        <begin position="1"/>
        <end position="22"/>
    </location>
</feature>
<dbReference type="PANTHER" id="PTHR30504">
    <property type="entry name" value="GLUCANS BIOSYNTHESIS PROTEIN"/>
    <property type="match status" value="1"/>
</dbReference>
<dbReference type="GO" id="GO:0030288">
    <property type="term" value="C:outer membrane-bounded periplasmic space"/>
    <property type="evidence" value="ECO:0007669"/>
    <property type="project" value="TreeGrafter"/>
</dbReference>
<evidence type="ECO:0000256" key="2">
    <source>
        <dbReference type="ARBA" id="ARBA00005001"/>
    </source>
</evidence>
<proteinExistence type="inferred from homology"/>
<evidence type="ECO:0000256" key="3">
    <source>
        <dbReference type="ARBA" id="ARBA00009284"/>
    </source>
</evidence>
<dbReference type="Gene3D" id="2.60.40.10">
    <property type="entry name" value="Immunoglobulins"/>
    <property type="match status" value="1"/>
</dbReference>
<sequence>MSKPTKKQTEQQPSEQAPSILTTQEYTRRSFLFTLANISGLVALGFGNAQAAQESTATPVNEPTTPKTPAPAAVAPENGLKFAAAKPFSYKSLIARAQEMAKNPYQAPPSPAADAIKTINYDASGKIKFNPKDALWGKSGSVYPITFRPLGEYFPKSVAMNVVEGDQARMIEYRPDYFTMPEDSPLRQVPAGQSGISGFWVQRSRRIGDWTKSEPWATFQGASYFRAISRQGQVGMSARGIAINTGLPQGEEFPDFRAFWFEPAANEGDPVVVYALLDGPSITGAYRFELRFDGDTEMVIEKHLFIRKTIDQLGIAPLTSMFWYSETPNSHLRGWRPEVHDSDTLVGWRSDNEHFCRPLTNPPSLAYSAFVDEHPRGYGLLQRDRDPSHYLDGVGYEKRPSVWVEPIVDSKGNNNWGKGSVTLIEIPTNDETFDNMVAFWQIKGPALAGTALQFKYRLYWTEHEPFFPRDQLARAVALRAGPGGNFGGSRPANTVKLVIEWDSQLFQGHQPKDAVFTITSSAGKTDNVQIDWVAGTPRWLTQFDLFVDSDTPVELNGVLTLNGEVISETWLYQFHRQSFVQMMA</sequence>
<dbReference type="SUPFAM" id="SSF81296">
    <property type="entry name" value="E set domains"/>
    <property type="match status" value="1"/>
</dbReference>
<evidence type="ECO:0000313" key="9">
    <source>
        <dbReference type="EMBL" id="ACX95433.1"/>
    </source>
</evidence>
<dbReference type="InterPro" id="IPR006311">
    <property type="entry name" value="TAT_signal"/>
</dbReference>
<dbReference type="STRING" id="555778.Hneap_0579"/>
<feature type="domain" description="Glucan biosynthesis periplasmic MdoG C-terminal" evidence="8">
    <location>
        <begin position="88"/>
        <end position="574"/>
    </location>
</feature>
<dbReference type="HOGENOM" id="CLU_023403_2_0_6"/>
<dbReference type="eggNOG" id="COG3131">
    <property type="taxonomic scope" value="Bacteria"/>
</dbReference>
<dbReference type="InterPro" id="IPR013783">
    <property type="entry name" value="Ig-like_fold"/>
</dbReference>
<evidence type="ECO:0000313" key="10">
    <source>
        <dbReference type="Proteomes" id="UP000009102"/>
    </source>
</evidence>
<dbReference type="GO" id="GO:0003824">
    <property type="term" value="F:catalytic activity"/>
    <property type="evidence" value="ECO:0007669"/>
    <property type="project" value="InterPro"/>
</dbReference>
<keyword evidence="10" id="KW-1185">Reference proteome</keyword>
<dbReference type="UniPathway" id="UPA00637"/>
<gene>
    <name evidence="9" type="ordered locus">Hneap_0579</name>
</gene>
<protein>
    <recommendedName>
        <fullName evidence="4">Glucans biosynthesis protein D</fullName>
    </recommendedName>
</protein>
<evidence type="ECO:0000256" key="4">
    <source>
        <dbReference type="ARBA" id="ARBA00015372"/>
    </source>
</evidence>
<dbReference type="EMBL" id="CP001801">
    <property type="protein sequence ID" value="ACX95433.1"/>
    <property type="molecule type" value="Genomic_DNA"/>
</dbReference>
<comment type="subcellular location">
    <subcellularLocation>
        <location evidence="1">Periplasm</location>
    </subcellularLocation>
</comment>
<accession>D0KYB0</accession>
<dbReference type="InterPro" id="IPR011013">
    <property type="entry name" value="Gal_mutarotase_sf_dom"/>
</dbReference>
<dbReference type="PROSITE" id="PS51318">
    <property type="entry name" value="TAT"/>
    <property type="match status" value="1"/>
</dbReference>
<organism evidence="9 10">
    <name type="scientific">Halothiobacillus neapolitanus (strain ATCC 23641 / DSM 15147 / CIP 104769 / NCIMB 8539 / c2)</name>
    <name type="common">Thiobacillus neapolitanus</name>
    <dbReference type="NCBI Taxonomy" id="555778"/>
    <lineage>
        <taxon>Bacteria</taxon>
        <taxon>Pseudomonadati</taxon>
        <taxon>Pseudomonadota</taxon>
        <taxon>Gammaproteobacteria</taxon>
        <taxon>Chromatiales</taxon>
        <taxon>Halothiobacillaceae</taxon>
        <taxon>Halothiobacillus</taxon>
    </lineage>
</organism>
<dbReference type="InterPro" id="IPR007444">
    <property type="entry name" value="Glucan_biosyn_MdoG_C"/>
</dbReference>
<dbReference type="AlphaFoldDB" id="D0KYB0"/>
<name>D0KYB0_HALNC</name>
<dbReference type="PANTHER" id="PTHR30504:SF3">
    <property type="entry name" value="GLUCANS BIOSYNTHESIS PROTEIN D"/>
    <property type="match status" value="1"/>
</dbReference>
<evidence type="ECO:0000256" key="1">
    <source>
        <dbReference type="ARBA" id="ARBA00004418"/>
    </source>
</evidence>
<dbReference type="GO" id="GO:0051274">
    <property type="term" value="P:beta-glucan biosynthetic process"/>
    <property type="evidence" value="ECO:0007669"/>
    <property type="project" value="TreeGrafter"/>
</dbReference>
<dbReference type="GO" id="GO:0030246">
    <property type="term" value="F:carbohydrate binding"/>
    <property type="evidence" value="ECO:0007669"/>
    <property type="project" value="InterPro"/>
</dbReference>
<keyword evidence="5" id="KW-0732">Signal</keyword>
<comment type="similarity">
    <text evidence="3">Belongs to the OpgD/OpgG family.</text>
</comment>
<reference evidence="9 10" key="1">
    <citation type="submission" date="2009-10" db="EMBL/GenBank/DDBJ databases">
        <title>Complete sequence of Halothiobacillus neapolitanus c2.</title>
        <authorList>
            <consortium name="US DOE Joint Genome Institute"/>
            <person name="Lucas S."/>
            <person name="Copeland A."/>
            <person name="Lapidus A."/>
            <person name="Glavina del Rio T."/>
            <person name="Tice H."/>
            <person name="Bruce D."/>
            <person name="Goodwin L."/>
            <person name="Pitluck S."/>
            <person name="Davenport K."/>
            <person name="Brettin T."/>
            <person name="Detter J.C."/>
            <person name="Han C."/>
            <person name="Tapia R."/>
            <person name="Larimer F."/>
            <person name="Land M."/>
            <person name="Hauser L."/>
            <person name="Kyrpides N."/>
            <person name="Mikhailova N."/>
            <person name="Kerfeld C."/>
            <person name="Cannon G."/>
            <person name="Heinhort S."/>
        </authorList>
    </citation>
    <scope>NUCLEOTIDE SEQUENCE [LARGE SCALE GENOMIC DNA]</scope>
    <source>
        <strain evidence="10">ATCC 23641 / c2</strain>
    </source>
</reference>